<dbReference type="AlphaFoldDB" id="A0A347VNR9"/>
<evidence type="ECO:0000313" key="5">
    <source>
        <dbReference type="Proteomes" id="UP000477070"/>
    </source>
</evidence>
<dbReference type="Gene3D" id="1.10.860.10">
    <property type="entry name" value="DNAb Helicase, Chain A"/>
    <property type="match status" value="1"/>
</dbReference>
<reference evidence="2 5" key="4">
    <citation type="submission" date="2019-12" db="EMBL/GenBank/DDBJ databases">
        <title>Multi-Generational Helicobacter saguini Isolates.</title>
        <authorList>
            <person name="Mannion A."/>
            <person name="Shen Z."/>
            <person name="Fox J.G."/>
        </authorList>
    </citation>
    <scope>NUCLEOTIDE SEQUENCE [LARGE SCALE GENOMIC DNA]</scope>
    <source>
        <strain evidence="2">16-048</strain>
        <strain evidence="5">16-048 (F4)</strain>
    </source>
</reference>
<name>A0A347VNR9_9HELI</name>
<accession>A0A347VNR9</accession>
<dbReference type="EMBL" id="QBIU01000001">
    <property type="protein sequence ID" value="MWV70017.1"/>
    <property type="molecule type" value="Genomic_DNA"/>
</dbReference>
<organism evidence="3 4">
    <name type="scientific">Helicobacter saguini</name>
    <dbReference type="NCBI Taxonomy" id="1548018"/>
    <lineage>
        <taxon>Bacteria</taxon>
        <taxon>Pseudomonadati</taxon>
        <taxon>Campylobacterota</taxon>
        <taxon>Epsilonproteobacteria</taxon>
        <taxon>Campylobacterales</taxon>
        <taxon>Helicobacteraceae</taxon>
        <taxon>Helicobacter</taxon>
    </lineage>
</organism>
<evidence type="ECO:0000256" key="1">
    <source>
        <dbReference type="ARBA" id="ARBA00022515"/>
    </source>
</evidence>
<keyword evidence="1" id="KW-0639">Primosome</keyword>
<sequence>MEYHKYAIKLFGFDVGRLDSKNITKKPFIARKNYDITLARILKGAFNNKEFLDALKECSKKEYFLNLESSYENCLKGELDSTLSEIIFNNDLILDYKDINEFLMDLSSLKDFYSELEMQEYLKNENISLAEKIAYIESYSVF</sequence>
<dbReference type="GO" id="GO:1990077">
    <property type="term" value="C:primosome complex"/>
    <property type="evidence" value="ECO:0007669"/>
    <property type="project" value="UniProtKB-KW"/>
</dbReference>
<reference evidence="3 4" key="1">
    <citation type="journal article" date="2014" name="Genome Announc.">
        <title>Draft genome sequences of eight enterohepatic helicobacter species isolated from both laboratory and wild rodents.</title>
        <authorList>
            <person name="Sheh A."/>
            <person name="Shen Z."/>
            <person name="Fox J.G."/>
        </authorList>
    </citation>
    <scope>NUCLEOTIDE SEQUENCE [LARGE SCALE GENOMIC DNA]</scope>
    <source>
        <strain evidence="3 4">MIT 97-6194</strain>
    </source>
</reference>
<dbReference type="Proteomes" id="UP000477070">
    <property type="component" value="Unassembled WGS sequence"/>
</dbReference>
<dbReference type="GO" id="GO:0006269">
    <property type="term" value="P:DNA replication, synthesis of primer"/>
    <property type="evidence" value="ECO:0007669"/>
    <property type="project" value="UniProtKB-KW"/>
</dbReference>
<dbReference type="RefSeq" id="WP_034573535.1">
    <property type="nucleotide sequence ID" value="NZ_JRMP02000018.1"/>
</dbReference>
<dbReference type="Proteomes" id="UP000029714">
    <property type="component" value="Unassembled WGS sequence"/>
</dbReference>
<evidence type="ECO:0000313" key="3">
    <source>
        <dbReference type="EMBL" id="TLD92718.1"/>
    </source>
</evidence>
<reference evidence="3 4" key="2">
    <citation type="journal article" date="2016" name="Infect. Immun.">
        <title>Helicobacter saguini, a Novel Helicobacter Isolated from Cotton-Top Tamarins with Ulcerative Colitis, Has Proinflammatory Properties and Induces Typhlocolitis and Dysplasia in Gnotobiotic IL-10-/- Mice.</title>
        <authorList>
            <person name="Shen Z."/>
            <person name="Mannion A."/>
            <person name="Whary M.T."/>
            <person name="Muthupalani S."/>
            <person name="Sheh A."/>
            <person name="Feng Y."/>
            <person name="Gong G."/>
            <person name="Vandamme P."/>
            <person name="Holcombe H.R."/>
            <person name="Paster B.J."/>
            <person name="Fox J.G."/>
        </authorList>
    </citation>
    <scope>NUCLEOTIDE SEQUENCE [LARGE SCALE GENOMIC DNA]</scope>
    <source>
        <strain evidence="3 4">MIT 97-6194</strain>
    </source>
</reference>
<evidence type="ECO:0000313" key="4">
    <source>
        <dbReference type="Proteomes" id="UP000029714"/>
    </source>
</evidence>
<keyword evidence="4" id="KW-1185">Reference proteome</keyword>
<dbReference type="STRING" id="1548018.LS64_12600"/>
<reference evidence="3" key="3">
    <citation type="submission" date="2018-04" db="EMBL/GenBank/DDBJ databases">
        <authorList>
            <person name="Sheh A."/>
            <person name="Shen Z."/>
            <person name="Mannion A.J."/>
            <person name="Fox J.G."/>
        </authorList>
    </citation>
    <scope>NUCLEOTIDE SEQUENCE</scope>
    <source>
        <strain evidence="3">MIT 97-6194</strain>
    </source>
</reference>
<comment type="caution">
    <text evidence="3">The sequence shown here is derived from an EMBL/GenBank/DDBJ whole genome shotgun (WGS) entry which is preliminary data.</text>
</comment>
<proteinExistence type="predicted"/>
<evidence type="ECO:0000313" key="2">
    <source>
        <dbReference type="EMBL" id="MWV70017.1"/>
    </source>
</evidence>
<protein>
    <submittedName>
        <fullName evidence="3">Uncharacterized protein</fullName>
    </submittedName>
</protein>
<gene>
    <name evidence="2" type="ORF">DCO61_08400</name>
    <name evidence="3" type="ORF">LS64_009855</name>
</gene>
<dbReference type="InterPro" id="IPR016136">
    <property type="entry name" value="DNA_helicase_N/primase_C"/>
</dbReference>
<dbReference type="EMBL" id="JRMP02000018">
    <property type="protein sequence ID" value="TLD92718.1"/>
    <property type="molecule type" value="Genomic_DNA"/>
</dbReference>